<comment type="caution">
    <text evidence="1">The sequence shown here is derived from an EMBL/GenBank/DDBJ whole genome shotgun (WGS) entry which is preliminary data.</text>
</comment>
<sequence length="104" mass="11869">MEMKLIFTNKGKNAIGNFENEELIEVFTRYSKTLMKKYDLVVSVPSEDNRDITADGTINVHLNDVKCDVQTFFKELARDVKVPLKKRLDAGETLDGVFKAELVK</sequence>
<gene>
    <name evidence="1" type="ORF">BK138_17125</name>
</gene>
<protein>
    <submittedName>
        <fullName evidence="1">Uncharacterized protein</fullName>
    </submittedName>
</protein>
<evidence type="ECO:0000313" key="2">
    <source>
        <dbReference type="Proteomes" id="UP000187172"/>
    </source>
</evidence>
<dbReference type="EMBL" id="MRTP01000004">
    <property type="protein sequence ID" value="OMF53560.1"/>
    <property type="molecule type" value="Genomic_DNA"/>
</dbReference>
<organism evidence="1 2">
    <name type="scientific">Paenibacillus rhizosphaerae</name>
    <dbReference type="NCBI Taxonomy" id="297318"/>
    <lineage>
        <taxon>Bacteria</taxon>
        <taxon>Bacillati</taxon>
        <taxon>Bacillota</taxon>
        <taxon>Bacilli</taxon>
        <taxon>Bacillales</taxon>
        <taxon>Paenibacillaceae</taxon>
        <taxon>Paenibacillus</taxon>
    </lineage>
</organism>
<accession>A0A1R1EP37</accession>
<dbReference type="RefSeq" id="WP_076171010.1">
    <property type="nucleotide sequence ID" value="NZ_MRTP01000004.1"/>
</dbReference>
<dbReference type="AlphaFoldDB" id="A0A1R1EP37"/>
<evidence type="ECO:0000313" key="1">
    <source>
        <dbReference type="EMBL" id="OMF53560.1"/>
    </source>
</evidence>
<keyword evidence="2" id="KW-1185">Reference proteome</keyword>
<proteinExistence type="predicted"/>
<name>A0A1R1EP37_9BACL</name>
<dbReference type="Proteomes" id="UP000187172">
    <property type="component" value="Unassembled WGS sequence"/>
</dbReference>
<reference evidence="1 2" key="1">
    <citation type="submission" date="2016-11" db="EMBL/GenBank/DDBJ databases">
        <title>Paenibacillus species isolates.</title>
        <authorList>
            <person name="Beno S.M."/>
        </authorList>
    </citation>
    <scope>NUCLEOTIDE SEQUENCE [LARGE SCALE GENOMIC DNA]</scope>
    <source>
        <strain evidence="1 2">FSL R5-0378</strain>
    </source>
</reference>